<sequence>MIDSTGMENYSYYSHDTENDVLCACFDPKWVDDVICKLKPDYFHSAENRVLFQAIKEMYDKSIPIDTRTVYDYLNRDGKAEAIGGILKILGVFNATPSLANVMSYIDSLKEYYYRRRIYEAGRRLKSISETSGDPDEAERIVMSIREGEDDLAFSDMTEASGNVYTSFLKRKNNEDDPNKLMTFYNFFDEVMGGFFAGQMIVLAARPGVGKSTIALNICKNIIEKSAGGPEKKQVLFLSLEMTKEEICKKIALCKTGKSEDYYIGHPDKEKEYTEALEFVSENDNLHIVCQGHINTTRIKALARRVKHKYGAVNLIVIDYLQLMDGSSVKKTTREREIADITRELKVMAKEFSVPIIALSQLNRAFDSRVIKIPKLSDLRESGAIEQDADKVFLVYNYLDAHGGKGMEEELRNVIVIDCPKNRQGIVTSQYFFFNRPASKVRELTREEDNAIAELEEKEDDYYD</sequence>
<dbReference type="InterPro" id="IPR016136">
    <property type="entry name" value="DNA_helicase_N/primase_C"/>
</dbReference>
<dbReference type="GO" id="GO:0006269">
    <property type="term" value="P:DNA replication, synthesis of primer"/>
    <property type="evidence" value="ECO:0007669"/>
    <property type="project" value="UniProtKB-KW"/>
</dbReference>
<name>A0A1I2DRX0_9FIRM</name>
<dbReference type="STRING" id="1123323.SAMN05216245_1232"/>
<evidence type="ECO:0000313" key="13">
    <source>
        <dbReference type="EMBL" id="SFE83149.1"/>
    </source>
</evidence>
<dbReference type="GO" id="GO:0005829">
    <property type="term" value="C:cytosol"/>
    <property type="evidence" value="ECO:0007669"/>
    <property type="project" value="TreeGrafter"/>
</dbReference>
<dbReference type="SUPFAM" id="SSF52540">
    <property type="entry name" value="P-loop containing nucleoside triphosphate hydrolases"/>
    <property type="match status" value="1"/>
</dbReference>
<dbReference type="Gene3D" id="1.10.860.10">
    <property type="entry name" value="DNAb Helicase, Chain A"/>
    <property type="match status" value="1"/>
</dbReference>
<protein>
    <recommendedName>
        <fullName evidence="10">DNA 5'-3' helicase</fullName>
        <ecNumber evidence="10">5.6.2.3</ecNumber>
    </recommendedName>
</protein>
<dbReference type="EC" id="5.6.2.3" evidence="10"/>
<evidence type="ECO:0000256" key="10">
    <source>
        <dbReference type="ARBA" id="ARBA00044969"/>
    </source>
</evidence>
<evidence type="ECO:0000256" key="3">
    <source>
        <dbReference type="ARBA" id="ARBA00022705"/>
    </source>
</evidence>
<feature type="domain" description="SF4 helicase" evidence="12">
    <location>
        <begin position="174"/>
        <end position="448"/>
    </location>
</feature>
<organism evidence="13 14">
    <name type="scientific">Succiniclasticum ruminis DSM 9236</name>
    <dbReference type="NCBI Taxonomy" id="1123323"/>
    <lineage>
        <taxon>Bacteria</taxon>
        <taxon>Bacillati</taxon>
        <taxon>Bacillota</taxon>
        <taxon>Negativicutes</taxon>
        <taxon>Acidaminococcales</taxon>
        <taxon>Acidaminococcaceae</taxon>
        <taxon>Succiniclasticum</taxon>
    </lineage>
</organism>
<gene>
    <name evidence="13" type="ORF">SAMN05216245_1232</name>
</gene>
<keyword evidence="9" id="KW-0413">Isomerase</keyword>
<evidence type="ECO:0000256" key="7">
    <source>
        <dbReference type="ARBA" id="ARBA00022840"/>
    </source>
</evidence>
<keyword evidence="3" id="KW-0235">DNA replication</keyword>
<dbReference type="PROSITE" id="PS51199">
    <property type="entry name" value="SF4_HELICASE"/>
    <property type="match status" value="1"/>
</dbReference>
<dbReference type="GO" id="GO:1990077">
    <property type="term" value="C:primosome complex"/>
    <property type="evidence" value="ECO:0007669"/>
    <property type="project" value="UniProtKB-KW"/>
</dbReference>
<dbReference type="PANTHER" id="PTHR30153:SF2">
    <property type="entry name" value="REPLICATIVE DNA HELICASE"/>
    <property type="match status" value="1"/>
</dbReference>
<evidence type="ECO:0000256" key="5">
    <source>
        <dbReference type="ARBA" id="ARBA00022801"/>
    </source>
</evidence>
<dbReference type="GO" id="GO:0016787">
    <property type="term" value="F:hydrolase activity"/>
    <property type="evidence" value="ECO:0007669"/>
    <property type="project" value="UniProtKB-KW"/>
</dbReference>
<dbReference type="Pfam" id="PF03796">
    <property type="entry name" value="DnaB_C"/>
    <property type="match status" value="1"/>
</dbReference>
<dbReference type="GO" id="GO:0003677">
    <property type="term" value="F:DNA binding"/>
    <property type="evidence" value="ECO:0007669"/>
    <property type="project" value="UniProtKB-KW"/>
</dbReference>
<dbReference type="GO" id="GO:0043139">
    <property type="term" value="F:5'-3' DNA helicase activity"/>
    <property type="evidence" value="ECO:0007669"/>
    <property type="project" value="UniProtKB-EC"/>
</dbReference>
<dbReference type="RefSeq" id="WP_177206019.1">
    <property type="nucleotide sequence ID" value="NZ_FONL01000023.1"/>
</dbReference>
<evidence type="ECO:0000256" key="1">
    <source>
        <dbReference type="ARBA" id="ARBA00008428"/>
    </source>
</evidence>
<dbReference type="SMART" id="SM00382">
    <property type="entry name" value="AAA"/>
    <property type="match status" value="1"/>
</dbReference>
<evidence type="ECO:0000256" key="11">
    <source>
        <dbReference type="ARBA" id="ARBA00048954"/>
    </source>
</evidence>
<accession>A0A1I2DRX0</accession>
<keyword evidence="4" id="KW-0547">Nucleotide-binding</keyword>
<dbReference type="InterPro" id="IPR003593">
    <property type="entry name" value="AAA+_ATPase"/>
</dbReference>
<evidence type="ECO:0000256" key="9">
    <source>
        <dbReference type="ARBA" id="ARBA00023235"/>
    </source>
</evidence>
<dbReference type="InterPro" id="IPR027417">
    <property type="entry name" value="P-loop_NTPase"/>
</dbReference>
<dbReference type="PANTHER" id="PTHR30153">
    <property type="entry name" value="REPLICATIVE DNA HELICASE DNAB"/>
    <property type="match status" value="1"/>
</dbReference>
<dbReference type="Pfam" id="PF00772">
    <property type="entry name" value="DnaB"/>
    <property type="match status" value="1"/>
</dbReference>
<dbReference type="InterPro" id="IPR007693">
    <property type="entry name" value="DNA_helicase_DnaB-like_N"/>
</dbReference>
<dbReference type="AlphaFoldDB" id="A0A1I2DRX0"/>
<comment type="similarity">
    <text evidence="1">Belongs to the helicase family. DnaB subfamily.</text>
</comment>
<dbReference type="GO" id="GO:0005524">
    <property type="term" value="F:ATP binding"/>
    <property type="evidence" value="ECO:0007669"/>
    <property type="project" value="UniProtKB-KW"/>
</dbReference>
<evidence type="ECO:0000259" key="12">
    <source>
        <dbReference type="PROSITE" id="PS51199"/>
    </source>
</evidence>
<dbReference type="Proteomes" id="UP000198896">
    <property type="component" value="Unassembled WGS sequence"/>
</dbReference>
<dbReference type="EMBL" id="FONL01000023">
    <property type="protein sequence ID" value="SFE83149.1"/>
    <property type="molecule type" value="Genomic_DNA"/>
</dbReference>
<proteinExistence type="inferred from homology"/>
<evidence type="ECO:0000256" key="2">
    <source>
        <dbReference type="ARBA" id="ARBA00022515"/>
    </source>
</evidence>
<keyword evidence="5" id="KW-0378">Hydrolase</keyword>
<dbReference type="SUPFAM" id="SSF48024">
    <property type="entry name" value="N-terminal domain of DnaB helicase"/>
    <property type="match status" value="1"/>
</dbReference>
<evidence type="ECO:0000256" key="6">
    <source>
        <dbReference type="ARBA" id="ARBA00022806"/>
    </source>
</evidence>
<dbReference type="Gene3D" id="3.40.50.300">
    <property type="entry name" value="P-loop containing nucleotide triphosphate hydrolases"/>
    <property type="match status" value="1"/>
</dbReference>
<keyword evidence="7" id="KW-0067">ATP-binding</keyword>
<keyword evidence="2" id="KW-0639">Primosome</keyword>
<keyword evidence="6 13" id="KW-0347">Helicase</keyword>
<reference evidence="13 14" key="1">
    <citation type="submission" date="2016-10" db="EMBL/GenBank/DDBJ databases">
        <authorList>
            <person name="de Groot N.N."/>
        </authorList>
    </citation>
    <scope>NUCLEOTIDE SEQUENCE [LARGE SCALE GENOMIC DNA]</scope>
    <source>
        <strain evidence="13 14">DSM 9236</strain>
    </source>
</reference>
<evidence type="ECO:0000256" key="4">
    <source>
        <dbReference type="ARBA" id="ARBA00022741"/>
    </source>
</evidence>
<evidence type="ECO:0000256" key="8">
    <source>
        <dbReference type="ARBA" id="ARBA00023125"/>
    </source>
</evidence>
<keyword evidence="14" id="KW-1185">Reference proteome</keyword>
<evidence type="ECO:0000313" key="14">
    <source>
        <dbReference type="Proteomes" id="UP000198896"/>
    </source>
</evidence>
<keyword evidence="8" id="KW-0238">DNA-binding</keyword>
<comment type="catalytic activity">
    <reaction evidence="11">
        <text>ATP + H2O = ADP + phosphate + H(+)</text>
        <dbReference type="Rhea" id="RHEA:13065"/>
        <dbReference type="ChEBI" id="CHEBI:15377"/>
        <dbReference type="ChEBI" id="CHEBI:15378"/>
        <dbReference type="ChEBI" id="CHEBI:30616"/>
        <dbReference type="ChEBI" id="CHEBI:43474"/>
        <dbReference type="ChEBI" id="CHEBI:456216"/>
        <dbReference type="EC" id="5.6.2.3"/>
    </reaction>
</comment>
<dbReference type="InterPro" id="IPR036185">
    <property type="entry name" value="DNA_heli_DnaB-like_N_sf"/>
</dbReference>
<dbReference type="InterPro" id="IPR007694">
    <property type="entry name" value="DNA_helicase_DnaB-like_C"/>
</dbReference>